<name>A0ABR9LC99_9PSEU</name>
<keyword evidence="3" id="KW-1185">Reference proteome</keyword>
<proteinExistence type="predicted"/>
<evidence type="ECO:0000313" key="3">
    <source>
        <dbReference type="Proteomes" id="UP000656548"/>
    </source>
</evidence>
<dbReference type="EMBL" id="JADBEJ010000005">
    <property type="protein sequence ID" value="MBE1577798.1"/>
    <property type="molecule type" value="Genomic_DNA"/>
</dbReference>
<feature type="signal peptide" evidence="1">
    <location>
        <begin position="1"/>
        <end position="24"/>
    </location>
</feature>
<gene>
    <name evidence="2" type="ORF">H4W30_004858</name>
</gene>
<evidence type="ECO:0000256" key="1">
    <source>
        <dbReference type="SAM" id="SignalP"/>
    </source>
</evidence>
<dbReference type="RefSeq" id="WP_225949846.1">
    <property type="nucleotide sequence ID" value="NZ_JADBEJ010000005.1"/>
</dbReference>
<dbReference type="Proteomes" id="UP000656548">
    <property type="component" value="Unassembled WGS sequence"/>
</dbReference>
<sequence>MRLRALFGALVVSIIGIGANVATANGVTETAIGSSVPGIENSIYYPIVRQNALYHSEDLVRVAAWQALRSDEGEPALRAFVRTGFFEARKRAEGYHARNKEFARRVMTNYSAQYSPNVHAEATAAYKGSAAQQEQFFRTGFAAAKALDDAAREADEQHKQQILEEDRAFVRLLAEFDPGEQVRLAAQHALRAGGTDSHLRAFFASEWMAAAATDVEIYRIRTQEAGVRFYALIPQLIADAEEAEREALAAEGAAAEQARAVAARAWATTREKADEARAVWENEALACAEQARYWRTVIDRANASVDPVWGMIATRADKNRAGWAADGTFADGQTQYWASVEKHAKEHLDQMSPAG</sequence>
<evidence type="ECO:0000313" key="2">
    <source>
        <dbReference type="EMBL" id="MBE1577798.1"/>
    </source>
</evidence>
<protein>
    <submittedName>
        <fullName evidence="2">Uncharacterized protein</fullName>
    </submittedName>
</protein>
<feature type="chain" id="PRO_5046462655" evidence="1">
    <location>
        <begin position="25"/>
        <end position="355"/>
    </location>
</feature>
<reference evidence="2 3" key="1">
    <citation type="submission" date="2020-10" db="EMBL/GenBank/DDBJ databases">
        <title>Sequencing the genomes of 1000 actinobacteria strains.</title>
        <authorList>
            <person name="Klenk H.-P."/>
        </authorList>
    </citation>
    <scope>NUCLEOTIDE SEQUENCE [LARGE SCALE GENOMIC DNA]</scope>
    <source>
        <strain evidence="2 3">DSM 46661</strain>
    </source>
</reference>
<comment type="caution">
    <text evidence="2">The sequence shown here is derived from an EMBL/GenBank/DDBJ whole genome shotgun (WGS) entry which is preliminary data.</text>
</comment>
<accession>A0ABR9LC99</accession>
<keyword evidence="1" id="KW-0732">Signal</keyword>
<organism evidence="2 3">
    <name type="scientific">Amycolatopsis roodepoortensis</name>
    <dbReference type="NCBI Taxonomy" id="700274"/>
    <lineage>
        <taxon>Bacteria</taxon>
        <taxon>Bacillati</taxon>
        <taxon>Actinomycetota</taxon>
        <taxon>Actinomycetes</taxon>
        <taxon>Pseudonocardiales</taxon>
        <taxon>Pseudonocardiaceae</taxon>
        <taxon>Amycolatopsis</taxon>
    </lineage>
</organism>